<protein>
    <submittedName>
        <fullName evidence="1">Uncharacterized protein</fullName>
    </submittedName>
</protein>
<accession>A0A382PAM1</accession>
<sequence>MEARQSFLGKLFSWQGEVGRGFYLVAGLVLFGVKWNIDRLVGQHFFSVSWMPYSYLMPGMDLPTALKDKR</sequence>
<feature type="non-terminal residue" evidence="1">
    <location>
        <position position="70"/>
    </location>
</feature>
<dbReference type="EMBL" id="UINC01105723">
    <property type="protein sequence ID" value="SVC69880.1"/>
    <property type="molecule type" value="Genomic_DNA"/>
</dbReference>
<evidence type="ECO:0000313" key="1">
    <source>
        <dbReference type="EMBL" id="SVC69880.1"/>
    </source>
</evidence>
<reference evidence="1" key="1">
    <citation type="submission" date="2018-05" db="EMBL/GenBank/DDBJ databases">
        <authorList>
            <person name="Lanie J.A."/>
            <person name="Ng W.-L."/>
            <person name="Kazmierczak K.M."/>
            <person name="Andrzejewski T.M."/>
            <person name="Davidsen T.M."/>
            <person name="Wayne K.J."/>
            <person name="Tettelin H."/>
            <person name="Glass J.I."/>
            <person name="Rusch D."/>
            <person name="Podicherti R."/>
            <person name="Tsui H.-C.T."/>
            <person name="Winkler M.E."/>
        </authorList>
    </citation>
    <scope>NUCLEOTIDE SEQUENCE</scope>
</reference>
<name>A0A382PAM1_9ZZZZ</name>
<gene>
    <name evidence="1" type="ORF">METZ01_LOCUS322734</name>
</gene>
<organism evidence="1">
    <name type="scientific">marine metagenome</name>
    <dbReference type="NCBI Taxonomy" id="408172"/>
    <lineage>
        <taxon>unclassified sequences</taxon>
        <taxon>metagenomes</taxon>
        <taxon>ecological metagenomes</taxon>
    </lineage>
</organism>
<proteinExistence type="predicted"/>
<dbReference type="AlphaFoldDB" id="A0A382PAM1"/>